<evidence type="ECO:0000313" key="4">
    <source>
        <dbReference type="Proteomes" id="UP001596004"/>
    </source>
</evidence>
<evidence type="ECO:0000256" key="1">
    <source>
        <dbReference type="ARBA" id="ARBA00008270"/>
    </source>
</evidence>
<dbReference type="NCBIfam" id="TIGR00654">
    <property type="entry name" value="PhzF_family"/>
    <property type="match status" value="1"/>
</dbReference>
<comment type="caution">
    <text evidence="3">The sequence shown here is derived from an EMBL/GenBank/DDBJ whole genome shotgun (WGS) entry which is preliminary data.</text>
</comment>
<reference evidence="4" key="1">
    <citation type="journal article" date="2019" name="Int. J. Syst. Evol. Microbiol.">
        <title>The Global Catalogue of Microorganisms (GCM) 10K type strain sequencing project: providing services to taxonomists for standard genome sequencing and annotation.</title>
        <authorList>
            <consortium name="The Broad Institute Genomics Platform"/>
            <consortium name="The Broad Institute Genome Sequencing Center for Infectious Disease"/>
            <person name="Wu L."/>
            <person name="Ma J."/>
        </authorList>
    </citation>
    <scope>NUCLEOTIDE SEQUENCE [LARGE SCALE GENOMIC DNA]</scope>
    <source>
        <strain evidence="4">CGMCC 4.7132</strain>
    </source>
</reference>
<dbReference type="RefSeq" id="WP_380839430.1">
    <property type="nucleotide sequence ID" value="NZ_JBHSFP010000005.1"/>
</dbReference>
<name>A0ABV9CEM3_9ACTN</name>
<dbReference type="InterPro" id="IPR003719">
    <property type="entry name" value="Phenazine_PhzF-like"/>
</dbReference>
<dbReference type="Proteomes" id="UP001596004">
    <property type="component" value="Unassembled WGS sequence"/>
</dbReference>
<gene>
    <name evidence="3" type="ORF">ACFO60_10070</name>
</gene>
<proteinExistence type="inferred from homology"/>
<sequence length="269" mass="29660">MKIFVVDAFADAVFQGNPAAVCLLDRPRDARWMQAVAAEMNLSETVFVDRSAPADSPAGMGLRWFTPTGEVDLCGHATLAAAHVLWEREGEDARRPLRFATRSGVLTAERGEDGISLDFPAEPAEEAEVPDGLPEALGAKPVWMGRNRFDYLAELTDEREVAELRPDFAALRAFPVRGIIVTARGRGEHDFVSRFFAPRHGVDEDPVTGSAHCCLGPFWSARLGRRRLTGYQCSPRGGRVRVTTRGDRVGLDGRAVIFMSGELHEREER</sequence>
<dbReference type="SUPFAM" id="SSF54506">
    <property type="entry name" value="Diaminopimelate epimerase-like"/>
    <property type="match status" value="1"/>
</dbReference>
<evidence type="ECO:0000256" key="2">
    <source>
        <dbReference type="ARBA" id="ARBA00023235"/>
    </source>
</evidence>
<evidence type="ECO:0000313" key="3">
    <source>
        <dbReference type="EMBL" id="MFC4531107.1"/>
    </source>
</evidence>
<dbReference type="PANTHER" id="PTHR13774:SF17">
    <property type="entry name" value="PHENAZINE BIOSYNTHESIS-LIKE DOMAIN-CONTAINING PROTEIN"/>
    <property type="match status" value="1"/>
</dbReference>
<dbReference type="Gene3D" id="3.10.310.10">
    <property type="entry name" value="Diaminopimelate Epimerase, Chain A, domain 1"/>
    <property type="match status" value="2"/>
</dbReference>
<organism evidence="3 4">
    <name type="scientific">Sphaerisporangium dianthi</name>
    <dbReference type="NCBI Taxonomy" id="1436120"/>
    <lineage>
        <taxon>Bacteria</taxon>
        <taxon>Bacillati</taxon>
        <taxon>Actinomycetota</taxon>
        <taxon>Actinomycetes</taxon>
        <taxon>Streptosporangiales</taxon>
        <taxon>Streptosporangiaceae</taxon>
        <taxon>Sphaerisporangium</taxon>
    </lineage>
</organism>
<dbReference type="Pfam" id="PF02567">
    <property type="entry name" value="PhzC-PhzF"/>
    <property type="match status" value="1"/>
</dbReference>
<keyword evidence="2" id="KW-0413">Isomerase</keyword>
<accession>A0ABV9CEM3</accession>
<keyword evidence="4" id="KW-1185">Reference proteome</keyword>
<dbReference type="PIRSF" id="PIRSF016184">
    <property type="entry name" value="PhzC_PhzF"/>
    <property type="match status" value="1"/>
</dbReference>
<dbReference type="PANTHER" id="PTHR13774">
    <property type="entry name" value="PHENAZINE BIOSYNTHESIS PROTEIN"/>
    <property type="match status" value="1"/>
</dbReference>
<comment type="similarity">
    <text evidence="1">Belongs to the PhzF family.</text>
</comment>
<dbReference type="EMBL" id="JBHSFP010000005">
    <property type="protein sequence ID" value="MFC4531107.1"/>
    <property type="molecule type" value="Genomic_DNA"/>
</dbReference>
<protein>
    <submittedName>
        <fullName evidence="3">PhzF family phenazine biosynthesis protein</fullName>
    </submittedName>
</protein>